<feature type="region of interest" description="Disordered" evidence="1">
    <location>
        <begin position="52"/>
        <end position="77"/>
    </location>
</feature>
<protein>
    <recommendedName>
        <fullName evidence="4">YD repeat-containing protein</fullName>
    </recommendedName>
</protein>
<accession>A0A1I4LHR9</accession>
<evidence type="ECO:0008006" key="4">
    <source>
        <dbReference type="Google" id="ProtNLM"/>
    </source>
</evidence>
<dbReference type="Proteomes" id="UP000199470">
    <property type="component" value="Unassembled WGS sequence"/>
</dbReference>
<proteinExistence type="predicted"/>
<dbReference type="AlphaFoldDB" id="A0A1I4LHR9"/>
<name>A0A1I4LHR9_9BURK</name>
<dbReference type="RefSeq" id="WP_093386977.1">
    <property type="nucleotide sequence ID" value="NZ_FOTW01000009.1"/>
</dbReference>
<evidence type="ECO:0000313" key="2">
    <source>
        <dbReference type="EMBL" id="SFL90469.1"/>
    </source>
</evidence>
<evidence type="ECO:0000256" key="1">
    <source>
        <dbReference type="SAM" id="MobiDB-lite"/>
    </source>
</evidence>
<gene>
    <name evidence="2" type="ORF">SAMN02982985_01962</name>
</gene>
<organism evidence="2 3">
    <name type="scientific">Rugamonas rubra</name>
    <dbReference type="NCBI Taxonomy" id="758825"/>
    <lineage>
        <taxon>Bacteria</taxon>
        <taxon>Pseudomonadati</taxon>
        <taxon>Pseudomonadota</taxon>
        <taxon>Betaproteobacteria</taxon>
        <taxon>Burkholderiales</taxon>
        <taxon>Oxalobacteraceae</taxon>
        <taxon>Telluria group</taxon>
        <taxon>Rugamonas</taxon>
    </lineage>
</organism>
<keyword evidence="3" id="KW-1185">Reference proteome</keyword>
<evidence type="ECO:0000313" key="3">
    <source>
        <dbReference type="Proteomes" id="UP000199470"/>
    </source>
</evidence>
<reference evidence="2 3" key="1">
    <citation type="submission" date="2016-10" db="EMBL/GenBank/DDBJ databases">
        <authorList>
            <person name="de Groot N.N."/>
        </authorList>
    </citation>
    <scope>NUCLEOTIDE SEQUENCE [LARGE SCALE GENOMIC DNA]</scope>
    <source>
        <strain evidence="2 3">ATCC 43154</strain>
    </source>
</reference>
<dbReference type="EMBL" id="FOTW01000009">
    <property type="protein sequence ID" value="SFL90469.1"/>
    <property type="molecule type" value="Genomic_DNA"/>
</dbReference>
<sequence>MLIEYEVELNRLKSSEMRTPARPAQMFGHAAAGYLAAKPGAGDGVLRYPPQGKEAKRPHAVDSIGGHGRLTYDANGN</sequence>